<dbReference type="Proteomes" id="UP001161409">
    <property type="component" value="Unassembled WGS sequence"/>
</dbReference>
<proteinExistence type="inferred from homology"/>
<dbReference type="PANTHER" id="PTHR33515:SF1">
    <property type="entry name" value="RIBOSOME-BINDING FACTOR A, CHLOROPLASTIC-RELATED"/>
    <property type="match status" value="1"/>
</dbReference>
<sequence length="129" mass="14607">MTQQKRSARAASKRQLRVGEQLRHIISAVLIEGNIHDPDLVDTTVTVTEVQPSPDMRNATVYVIPLGGLNEDKIVKALNRSSGFIQEQMGRQLSMKFTPRLSFKIDDSFEYGDHIDQLIRGHHKPEDQV</sequence>
<dbReference type="InterPro" id="IPR023799">
    <property type="entry name" value="RbfA_dom_sf"/>
</dbReference>
<comment type="function">
    <text evidence="2">One of several proteins that assist in the late maturation steps of the functional core of the 30S ribosomal subunit. Associates with free 30S ribosomal subunits (but not with 30S subunits that are part of 70S ribosomes or polysomes). Required for efficient processing of 16S rRNA. May interact with the 5'-terminal helix region of 16S rRNA.</text>
</comment>
<comment type="similarity">
    <text evidence="2">Belongs to the RbfA family.</text>
</comment>
<dbReference type="EMBL" id="BSNF01000001">
    <property type="protein sequence ID" value="GLQ05195.1"/>
    <property type="molecule type" value="Genomic_DNA"/>
</dbReference>
<reference evidence="3" key="1">
    <citation type="journal article" date="2014" name="Int. J. Syst. Evol. Microbiol.">
        <title>Complete genome of a new Firmicutes species belonging to the dominant human colonic microbiota ('Ruminococcus bicirculans') reveals two chromosomes and a selective capacity to utilize plant glucans.</title>
        <authorList>
            <consortium name="NISC Comparative Sequencing Program"/>
            <person name="Wegmann U."/>
            <person name="Louis P."/>
            <person name="Goesmann A."/>
            <person name="Henrissat B."/>
            <person name="Duncan S.H."/>
            <person name="Flint H.J."/>
        </authorList>
    </citation>
    <scope>NUCLEOTIDE SEQUENCE</scope>
    <source>
        <strain evidence="3">NBRC 103408</strain>
    </source>
</reference>
<dbReference type="HAMAP" id="MF_00003">
    <property type="entry name" value="RbfA"/>
    <property type="match status" value="1"/>
</dbReference>
<gene>
    <name evidence="2 3" type="primary">rbfA</name>
    <name evidence="3" type="ORF">GCM10007924_04160</name>
</gene>
<name>A0ABQ5U0J8_9PROT</name>
<dbReference type="RefSeq" id="WP_169559214.1">
    <property type="nucleotide sequence ID" value="NZ_BSNF01000001.1"/>
</dbReference>
<organism evidence="3 4">
    <name type="scientific">Sneathiella chinensis</name>
    <dbReference type="NCBI Taxonomy" id="349750"/>
    <lineage>
        <taxon>Bacteria</taxon>
        <taxon>Pseudomonadati</taxon>
        <taxon>Pseudomonadota</taxon>
        <taxon>Alphaproteobacteria</taxon>
        <taxon>Sneathiellales</taxon>
        <taxon>Sneathiellaceae</taxon>
        <taxon>Sneathiella</taxon>
    </lineage>
</organism>
<keyword evidence="1 2" id="KW-0690">Ribosome biogenesis</keyword>
<reference evidence="3" key="2">
    <citation type="submission" date="2023-01" db="EMBL/GenBank/DDBJ databases">
        <title>Draft genome sequence of Sneathiella chinensis strain NBRC 103408.</title>
        <authorList>
            <person name="Sun Q."/>
            <person name="Mori K."/>
        </authorList>
    </citation>
    <scope>NUCLEOTIDE SEQUENCE</scope>
    <source>
        <strain evidence="3">NBRC 103408</strain>
    </source>
</reference>
<evidence type="ECO:0000313" key="4">
    <source>
        <dbReference type="Proteomes" id="UP001161409"/>
    </source>
</evidence>
<keyword evidence="4" id="KW-1185">Reference proteome</keyword>
<evidence type="ECO:0000256" key="1">
    <source>
        <dbReference type="ARBA" id="ARBA00022517"/>
    </source>
</evidence>
<comment type="subunit">
    <text evidence="2">Monomer. Binds 30S ribosomal subunits, but not 50S ribosomal subunits or 70S ribosomes.</text>
</comment>
<dbReference type="PANTHER" id="PTHR33515">
    <property type="entry name" value="RIBOSOME-BINDING FACTOR A, CHLOROPLASTIC-RELATED"/>
    <property type="match status" value="1"/>
</dbReference>
<dbReference type="NCBIfam" id="NF001802">
    <property type="entry name" value="PRK00521.2-5"/>
    <property type="match status" value="1"/>
</dbReference>
<comment type="caution">
    <text evidence="3">The sequence shown here is derived from an EMBL/GenBank/DDBJ whole genome shotgun (WGS) entry which is preliminary data.</text>
</comment>
<accession>A0ABQ5U0J8</accession>
<dbReference type="Pfam" id="PF02033">
    <property type="entry name" value="RBFA"/>
    <property type="match status" value="1"/>
</dbReference>
<dbReference type="SUPFAM" id="SSF89919">
    <property type="entry name" value="Ribosome-binding factor A, RbfA"/>
    <property type="match status" value="1"/>
</dbReference>
<evidence type="ECO:0000313" key="3">
    <source>
        <dbReference type="EMBL" id="GLQ05195.1"/>
    </source>
</evidence>
<comment type="subcellular location">
    <subcellularLocation>
        <location evidence="2">Cytoplasm</location>
    </subcellularLocation>
</comment>
<keyword evidence="2" id="KW-0963">Cytoplasm</keyword>
<dbReference type="Gene3D" id="3.30.300.20">
    <property type="match status" value="1"/>
</dbReference>
<evidence type="ECO:0000256" key="2">
    <source>
        <dbReference type="HAMAP-Rule" id="MF_00003"/>
    </source>
</evidence>
<protein>
    <recommendedName>
        <fullName evidence="2">Ribosome-binding factor A</fullName>
    </recommendedName>
</protein>
<dbReference type="InterPro" id="IPR000238">
    <property type="entry name" value="RbfA"/>
</dbReference>
<dbReference type="NCBIfam" id="TIGR00082">
    <property type="entry name" value="rbfA"/>
    <property type="match status" value="1"/>
</dbReference>
<dbReference type="InterPro" id="IPR015946">
    <property type="entry name" value="KH_dom-like_a/b"/>
</dbReference>